<feature type="transmembrane region" description="Helical" evidence="1">
    <location>
        <begin position="28"/>
        <end position="48"/>
    </location>
</feature>
<organism evidence="2">
    <name type="scientific">Yersinia pseudotuberculosis serotype O:3 (strain YPIII)</name>
    <dbReference type="NCBI Taxonomy" id="502800"/>
    <lineage>
        <taxon>Bacteria</taxon>
        <taxon>Pseudomonadati</taxon>
        <taxon>Pseudomonadota</taxon>
        <taxon>Gammaproteobacteria</taxon>
        <taxon>Enterobacterales</taxon>
        <taxon>Yersiniaceae</taxon>
        <taxon>Yersinia</taxon>
    </lineage>
</organism>
<name>A0A0H3B682_YERPY</name>
<dbReference type="KEGG" id="ypy:YPK_3118"/>
<dbReference type="EMBL" id="CP000950">
    <property type="protein sequence ID" value="ACA69389.1"/>
    <property type="molecule type" value="Genomic_DNA"/>
</dbReference>
<dbReference type="RefSeq" id="WP_012304449.1">
    <property type="nucleotide sequence ID" value="NZ_CP009792.1"/>
</dbReference>
<dbReference type="PATRIC" id="fig|502800.11.peg.3844"/>
<dbReference type="AlphaFoldDB" id="A0A0H3B682"/>
<protein>
    <submittedName>
        <fullName evidence="2">Phage-related membrane protein</fullName>
    </submittedName>
</protein>
<evidence type="ECO:0000256" key="1">
    <source>
        <dbReference type="SAM" id="Phobius"/>
    </source>
</evidence>
<keyword evidence="1" id="KW-0812">Transmembrane</keyword>
<accession>A0A0H3B682</accession>
<gene>
    <name evidence="2" type="ordered locus">YPK_3118</name>
</gene>
<proteinExistence type="predicted"/>
<keyword evidence="1" id="KW-1133">Transmembrane helix</keyword>
<keyword evidence="1" id="KW-0472">Membrane</keyword>
<evidence type="ECO:0000313" key="2">
    <source>
        <dbReference type="EMBL" id="ACA69389.1"/>
    </source>
</evidence>
<reference evidence="2" key="1">
    <citation type="submission" date="2008-02" db="EMBL/GenBank/DDBJ databases">
        <title>Complete sequence of Yersinia pseudotuberculosis YPIII.</title>
        <authorList>
            <consortium name="US DOE Joint Genome Institute"/>
            <person name="Challacombe J.F."/>
            <person name="Bruce D."/>
            <person name="Detter J.C."/>
            <person name="Green L."/>
            <person name="Land M."/>
            <person name="Munk C."/>
            <person name="Lindler L.E."/>
            <person name="Nikolich M.P."/>
            <person name="Brettin T."/>
        </authorList>
    </citation>
    <scope>NUCLEOTIDE SEQUENCE</scope>
    <source>
        <strain evidence="2">YPIII</strain>
    </source>
</reference>
<sequence length="176" mass="19669" precursor="true">MNFIVIAAILGLIPAFIAQSKGRSFGLWWLYGALIFIVALIHSIFISGDARDIEKVKLSQGMVKCPFCAEIIKNEAIKCKHCGSDINLAIDLDASVKEFNVSDLPCELFFTRSNATFHVNDDAIKGMVDNIKKANPGIHPMNLISRHIRDVEALQSKLPGSVKNDFISRYNYWINK</sequence>